<feature type="domain" description="Ketoreductase" evidence="2">
    <location>
        <begin position="6"/>
        <end position="189"/>
    </location>
</feature>
<organism evidence="3 4">
    <name type="scientific">Mesorhizobium argentiipisi</name>
    <dbReference type="NCBI Taxonomy" id="3015175"/>
    <lineage>
        <taxon>Bacteria</taxon>
        <taxon>Pseudomonadati</taxon>
        <taxon>Pseudomonadota</taxon>
        <taxon>Alphaproteobacteria</taxon>
        <taxon>Hyphomicrobiales</taxon>
        <taxon>Phyllobacteriaceae</taxon>
        <taxon>Mesorhizobium</taxon>
    </lineage>
</organism>
<reference evidence="3 4" key="1">
    <citation type="submission" date="2022-12" db="EMBL/GenBank/DDBJ databases">
        <authorList>
            <person name="Muema E."/>
        </authorList>
    </citation>
    <scope>NUCLEOTIDE SEQUENCE [LARGE SCALE GENOMIC DNA]</scope>
    <source>
        <strain evidence="4">1330</strain>
    </source>
</reference>
<name>A0ABU8K9W1_9HYPH</name>
<dbReference type="PANTHER" id="PTHR42760">
    <property type="entry name" value="SHORT-CHAIN DEHYDROGENASES/REDUCTASES FAMILY MEMBER"/>
    <property type="match status" value="1"/>
</dbReference>
<sequence>MRFENKDVLVTGGNSGIGRAIVHRFLREGARVAFVGRDPDKGRTVEAEATAMNGQARFFRCNLESEDEVADLIEQIANWGRLRIVVNNAGLGSRRSGAVTSDRPGLRWDKLRGPNLDSTYFVSSYALPLLRDSGGGAIVNISSTATLHGNWGLYCVAKAAVEALTKSLAIEGAPHGIRANCVSPGWVSTETDAEKPASGSAGDWKVPPSAFNRMGLPAEIAAVVAFLASDDASFVTGQTLIADGGLTILDYPSLPLLEDRGATLFSGTLED</sequence>
<evidence type="ECO:0000313" key="3">
    <source>
        <dbReference type="EMBL" id="MEI9401793.1"/>
    </source>
</evidence>
<gene>
    <name evidence="3" type="ORF">O7A05_06315</name>
</gene>
<dbReference type="PRINTS" id="PR00081">
    <property type="entry name" value="GDHRDH"/>
</dbReference>
<proteinExistence type="inferred from homology"/>
<dbReference type="InterPro" id="IPR057326">
    <property type="entry name" value="KR_dom"/>
</dbReference>
<dbReference type="InterPro" id="IPR036291">
    <property type="entry name" value="NAD(P)-bd_dom_sf"/>
</dbReference>
<evidence type="ECO:0000259" key="2">
    <source>
        <dbReference type="SMART" id="SM00822"/>
    </source>
</evidence>
<dbReference type="PROSITE" id="PS00061">
    <property type="entry name" value="ADH_SHORT"/>
    <property type="match status" value="1"/>
</dbReference>
<dbReference type="SUPFAM" id="SSF51735">
    <property type="entry name" value="NAD(P)-binding Rossmann-fold domains"/>
    <property type="match status" value="1"/>
</dbReference>
<dbReference type="CDD" id="cd05233">
    <property type="entry name" value="SDR_c"/>
    <property type="match status" value="1"/>
</dbReference>
<dbReference type="RefSeq" id="WP_337092123.1">
    <property type="nucleotide sequence ID" value="NZ_JAPYKO010000003.1"/>
</dbReference>
<dbReference type="InterPro" id="IPR020904">
    <property type="entry name" value="Sc_DH/Rdtase_CS"/>
</dbReference>
<dbReference type="EMBL" id="JAPYKO010000003">
    <property type="protein sequence ID" value="MEI9401793.1"/>
    <property type="molecule type" value="Genomic_DNA"/>
</dbReference>
<dbReference type="InterPro" id="IPR002347">
    <property type="entry name" value="SDR_fam"/>
</dbReference>
<comment type="caution">
    <text evidence="3">The sequence shown here is derived from an EMBL/GenBank/DDBJ whole genome shotgun (WGS) entry which is preliminary data.</text>
</comment>
<accession>A0ABU8K9W1</accession>
<protein>
    <submittedName>
        <fullName evidence="3">SDR family NAD(P)-dependent oxidoreductase</fullName>
    </submittedName>
</protein>
<dbReference type="Gene3D" id="3.40.50.720">
    <property type="entry name" value="NAD(P)-binding Rossmann-like Domain"/>
    <property type="match status" value="1"/>
</dbReference>
<comment type="similarity">
    <text evidence="1">Belongs to the short-chain dehydrogenases/reductases (SDR) family.</text>
</comment>
<dbReference type="Proteomes" id="UP001366503">
    <property type="component" value="Unassembled WGS sequence"/>
</dbReference>
<dbReference type="SMART" id="SM00822">
    <property type="entry name" value="PKS_KR"/>
    <property type="match status" value="1"/>
</dbReference>
<evidence type="ECO:0000256" key="1">
    <source>
        <dbReference type="ARBA" id="ARBA00006484"/>
    </source>
</evidence>
<evidence type="ECO:0000313" key="4">
    <source>
        <dbReference type="Proteomes" id="UP001366503"/>
    </source>
</evidence>
<keyword evidence="4" id="KW-1185">Reference proteome</keyword>
<dbReference type="PRINTS" id="PR00080">
    <property type="entry name" value="SDRFAMILY"/>
</dbReference>
<dbReference type="Pfam" id="PF13561">
    <property type="entry name" value="adh_short_C2"/>
    <property type="match status" value="1"/>
</dbReference>